<evidence type="ECO:0000256" key="5">
    <source>
        <dbReference type="SAM" id="MobiDB-lite"/>
    </source>
</evidence>
<comment type="subcellular location">
    <subcellularLocation>
        <location evidence="1">Membrane</location>
        <topology evidence="1">Single-pass membrane protein</topology>
    </subcellularLocation>
</comment>
<proteinExistence type="predicted"/>
<dbReference type="PANTHER" id="PTHR30386:SF26">
    <property type="entry name" value="TRANSPORT PROTEIN COMB"/>
    <property type="match status" value="1"/>
</dbReference>
<reference evidence="7" key="1">
    <citation type="submission" date="2009-05" db="EMBL/GenBank/DDBJ databases">
        <authorList>
            <person name="Harkins D.M."/>
            <person name="DeShazer D."/>
            <person name="Woods D.E."/>
            <person name="Brinkac L.M."/>
            <person name="Brown K.A."/>
            <person name="Hung G.C."/>
            <person name="Tuanyok A."/>
            <person name="Zhang B."/>
            <person name="Nierman W.C."/>
        </authorList>
    </citation>
    <scope>NUCLEOTIDE SEQUENCE [LARGE SCALE GENOMIC DNA]</scope>
    <source>
        <strain evidence="7">1710a</strain>
    </source>
</reference>
<dbReference type="Gene3D" id="2.40.50.100">
    <property type="match status" value="1"/>
</dbReference>
<gene>
    <name evidence="7" type="ORF">BURPS1710A_A0138</name>
</gene>
<evidence type="ECO:0008006" key="8">
    <source>
        <dbReference type="Google" id="ProtNLM"/>
    </source>
</evidence>
<dbReference type="Proteomes" id="UP000001812">
    <property type="component" value="Chromosome II"/>
</dbReference>
<name>A0A0E1VWL2_BURPE</name>
<evidence type="ECO:0000313" key="7">
    <source>
        <dbReference type="EMBL" id="EET04386.1"/>
    </source>
</evidence>
<feature type="transmembrane region" description="Helical" evidence="6">
    <location>
        <begin position="47"/>
        <end position="65"/>
    </location>
</feature>
<organism evidence="7">
    <name type="scientific">Burkholderia pseudomallei 1710a</name>
    <dbReference type="NCBI Taxonomy" id="320371"/>
    <lineage>
        <taxon>Bacteria</taxon>
        <taxon>Pseudomonadati</taxon>
        <taxon>Pseudomonadota</taxon>
        <taxon>Betaproteobacteria</taxon>
        <taxon>Burkholderiales</taxon>
        <taxon>Burkholderiaceae</taxon>
        <taxon>Burkholderia</taxon>
        <taxon>pseudomallei group</taxon>
    </lineage>
</organism>
<dbReference type="InterPro" id="IPR050739">
    <property type="entry name" value="MFP"/>
</dbReference>
<dbReference type="PANTHER" id="PTHR30386">
    <property type="entry name" value="MEMBRANE FUSION SUBUNIT OF EMRAB-TOLC MULTIDRUG EFFLUX PUMP"/>
    <property type="match status" value="1"/>
</dbReference>
<dbReference type="HOGENOM" id="CLU_033219_0_0_4"/>
<dbReference type="AlphaFoldDB" id="A0A0E1VWL2"/>
<feature type="region of interest" description="Disordered" evidence="5">
    <location>
        <begin position="1"/>
        <end position="37"/>
    </location>
</feature>
<dbReference type="Gene3D" id="1.10.287.470">
    <property type="entry name" value="Helix hairpin bin"/>
    <property type="match status" value="1"/>
</dbReference>
<keyword evidence="4 6" id="KW-0472">Membrane</keyword>
<protein>
    <recommendedName>
        <fullName evidence="8">Multidrug resistance efflux pump</fullName>
    </recommendedName>
</protein>
<dbReference type="RefSeq" id="WP_004528008.1">
    <property type="nucleotide sequence ID" value="NZ_CM000833.1"/>
</dbReference>
<dbReference type="GO" id="GO:0016020">
    <property type="term" value="C:membrane"/>
    <property type="evidence" value="ECO:0007669"/>
    <property type="project" value="UniProtKB-SubCell"/>
</dbReference>
<evidence type="ECO:0000256" key="3">
    <source>
        <dbReference type="ARBA" id="ARBA00022989"/>
    </source>
</evidence>
<evidence type="ECO:0000256" key="2">
    <source>
        <dbReference type="ARBA" id="ARBA00022692"/>
    </source>
</evidence>
<evidence type="ECO:0000256" key="1">
    <source>
        <dbReference type="ARBA" id="ARBA00004167"/>
    </source>
</evidence>
<sequence length="521" mass="56506">MQEGNMSDPSRENPPTDAHASSLVTHDEPVPRGRRAPRPLWTLVPRAAGYGVVFFVIWMVLTIMFPNVFTRSSERAVVNNEVTLVTSPVEGVVTEQHVTAGKPFDANQPLATVQNPNVDRALLIDLTGKKLDNQQREDAARAELAGDESQLASTEHDLQRYQSVAQKEHAATIRALEARLAVARAQVDQQEDIVNRNQAMQWAGAVSEAYTSASRYQLSILSNAKAAAAAELEHAVANGDASRSKVYASATDGPAASLSQRGRLLGADIAQRKAEIAQFDAYGQSVDKLIAAEQQRLDRLSRIEIRSGEPGVVEDVLAPPGTRVAAGATLIRASNCARSRVVAVFPRSLSDDLLPGTHLNVRMDGVPAVLPASIAEVLPRASEGEQARYFVPFPPIEKNEIYVIAKLDEPLAPLSRRASARPDARCAMGRWARVSLDRGWLASNVSGLANVDPNWTAGARSALARGGQWLRDAGVQARRRLEDFATNAARRLGELAADGRRWLNERASAARRWLDDLKSAA</sequence>
<keyword evidence="2 6" id="KW-0812">Transmembrane</keyword>
<accession>A0A0E1VWL2</accession>
<keyword evidence="3 6" id="KW-1133">Transmembrane helix</keyword>
<dbReference type="EMBL" id="CM000833">
    <property type="protein sequence ID" value="EET04386.1"/>
    <property type="molecule type" value="Genomic_DNA"/>
</dbReference>
<evidence type="ECO:0000256" key="4">
    <source>
        <dbReference type="ARBA" id="ARBA00023136"/>
    </source>
</evidence>
<evidence type="ECO:0000256" key="6">
    <source>
        <dbReference type="SAM" id="Phobius"/>
    </source>
</evidence>